<name>A0ACB7C9T7_9ASCO</name>
<gene>
    <name evidence="1" type="ORF">PORY_002189</name>
</gene>
<evidence type="ECO:0000313" key="1">
    <source>
        <dbReference type="EMBL" id="KAG4304479.1"/>
    </source>
</evidence>
<accession>A0ACB7C9T7</accession>
<organism evidence="1 2">
    <name type="scientific">Pneumocystis oryctolagi</name>
    <dbReference type="NCBI Taxonomy" id="42067"/>
    <lineage>
        <taxon>Eukaryota</taxon>
        <taxon>Fungi</taxon>
        <taxon>Dikarya</taxon>
        <taxon>Ascomycota</taxon>
        <taxon>Taphrinomycotina</taxon>
        <taxon>Pneumocystomycetes</taxon>
        <taxon>Pneumocystaceae</taxon>
        <taxon>Pneumocystis</taxon>
    </lineage>
</organism>
<proteinExistence type="predicted"/>
<comment type="caution">
    <text evidence="1">The sequence shown here is derived from an EMBL/GenBank/DDBJ whole genome shotgun (WGS) entry which is preliminary data.</text>
</comment>
<dbReference type="EMBL" id="JABTEG010000008">
    <property type="protein sequence ID" value="KAG4304479.1"/>
    <property type="molecule type" value="Genomic_DNA"/>
</dbReference>
<evidence type="ECO:0000313" key="2">
    <source>
        <dbReference type="Proteomes" id="UP000768646"/>
    </source>
</evidence>
<sequence>MSTRNAIPTPPSLSLNKNQEPLGNSQDISALLAQIQKGKVLKKTVTNDRSAPIIRNVCSREIQNKIVPGTSNLNFSASNQPKQPPGIQKLPDLFSNGIPKLKHREGGVNTGAISTSDSVNSQNKSFSPGRKYSTTQVLPPKTSLPETSFPSKNNISSRSVPDLPETSYRKTSPVILSRPNHLPPPIPGTSSLSAKKTNTLSTSSALPPPPPPLPPTRNVSLPTSMLMNSLHPPPPPPPPPPLVTTNKLNTRPPPPPPPPPPPSSSAPQPPLLAPSSNVSRNPSFHSASSAFQRSASKLQKPYVPLDPKPYIGPGIKPKNTNILIDDSRWKFKNEDEFPIPRVFTGEQKIFKSGRQGGSTVPLNLD</sequence>
<protein>
    <submittedName>
        <fullName evidence="1">Uncharacterized protein</fullName>
    </submittedName>
</protein>
<keyword evidence="2" id="KW-1185">Reference proteome</keyword>
<dbReference type="Proteomes" id="UP000768646">
    <property type="component" value="Unassembled WGS sequence"/>
</dbReference>
<reference evidence="1 2" key="1">
    <citation type="journal article" date="2021" name="Commun. Biol.">
        <title>Genomic insights into the host specific adaptation of the Pneumocystis genus.</title>
        <authorList>
            <person name="Cisse O.H."/>
            <person name="Ma L."/>
            <person name="Dekker J.P."/>
            <person name="Khil P.P."/>
            <person name="Youn J.-H."/>
            <person name="Brenchley J.M."/>
            <person name="Blair R."/>
            <person name="Pahar B."/>
            <person name="Chabe M."/>
            <person name="Van Rompay K.K.A."/>
            <person name="Keesler R."/>
            <person name="Sukura A."/>
            <person name="Hirsch V."/>
            <person name="Kutty G."/>
            <person name="Liu Y."/>
            <person name="Peng L."/>
            <person name="Chen J."/>
            <person name="Song J."/>
            <person name="Weissenbacher-Lang C."/>
            <person name="Xu J."/>
            <person name="Upham N.S."/>
            <person name="Stajich J.E."/>
            <person name="Cuomo C.A."/>
            <person name="Cushion M.T."/>
            <person name="Kovacs J.A."/>
        </authorList>
    </citation>
    <scope>NUCLEOTIDE SEQUENCE [LARGE SCALE GENOMIC DNA]</scope>
    <source>
        <strain evidence="1 2">RABM</strain>
    </source>
</reference>